<accession>A0A518D9I3</accession>
<name>A0A518D9I3_9BACT</name>
<feature type="transmembrane region" description="Helical" evidence="1">
    <location>
        <begin position="12"/>
        <end position="29"/>
    </location>
</feature>
<sequence length="184" mass="19442">MLDVFLESPVPALALGAVAATVAGLIYSANKSGMALAALVGVLLLTIAAVLTELAIETPHEQVVRTLSELFAAIEADDLPAVLAMVDPAASNVRSDAQTLMPEFHIETANANLREVTLTGSPPDTAVAQLKPFVLAAHRRSGMRGGGQDDLSVTLRRVDGRWLISDYSGSEVWQRGASELRRGK</sequence>
<evidence type="ECO:0000313" key="3">
    <source>
        <dbReference type="Proteomes" id="UP000317429"/>
    </source>
</evidence>
<dbReference type="OrthoDB" id="277614at2"/>
<reference evidence="2 3" key="1">
    <citation type="submission" date="2019-02" db="EMBL/GenBank/DDBJ databases">
        <title>Deep-cultivation of Planctomycetes and their phenomic and genomic characterization uncovers novel biology.</title>
        <authorList>
            <person name="Wiegand S."/>
            <person name="Jogler M."/>
            <person name="Boedeker C."/>
            <person name="Pinto D."/>
            <person name="Vollmers J."/>
            <person name="Rivas-Marin E."/>
            <person name="Kohn T."/>
            <person name="Peeters S.H."/>
            <person name="Heuer A."/>
            <person name="Rast P."/>
            <person name="Oberbeckmann S."/>
            <person name="Bunk B."/>
            <person name="Jeske O."/>
            <person name="Meyerdierks A."/>
            <person name="Storesund J.E."/>
            <person name="Kallscheuer N."/>
            <person name="Luecker S."/>
            <person name="Lage O.M."/>
            <person name="Pohl T."/>
            <person name="Merkel B.J."/>
            <person name="Hornburger P."/>
            <person name="Mueller R.-W."/>
            <person name="Bruemmer F."/>
            <person name="Labrenz M."/>
            <person name="Spormann A.M."/>
            <person name="Op den Camp H."/>
            <person name="Overmann J."/>
            <person name="Amann R."/>
            <person name="Jetten M.S.M."/>
            <person name="Mascher T."/>
            <person name="Medema M.H."/>
            <person name="Devos D.P."/>
            <person name="Kaster A.-K."/>
            <person name="Ovreas L."/>
            <person name="Rohde M."/>
            <person name="Galperin M.Y."/>
            <person name="Jogler C."/>
        </authorList>
    </citation>
    <scope>NUCLEOTIDE SEQUENCE [LARGE SCALE GENOMIC DNA]</scope>
    <source>
        <strain evidence="2 3">Pla175</strain>
    </source>
</reference>
<evidence type="ECO:0000313" key="2">
    <source>
        <dbReference type="EMBL" id="QDU88144.1"/>
    </source>
</evidence>
<keyword evidence="1" id="KW-0472">Membrane</keyword>
<feature type="transmembrane region" description="Helical" evidence="1">
    <location>
        <begin position="36"/>
        <end position="56"/>
    </location>
</feature>
<evidence type="ECO:0008006" key="4">
    <source>
        <dbReference type="Google" id="ProtNLM"/>
    </source>
</evidence>
<keyword evidence="1" id="KW-1133">Transmembrane helix</keyword>
<organism evidence="2 3">
    <name type="scientific">Pirellulimonas nuda</name>
    <dbReference type="NCBI Taxonomy" id="2528009"/>
    <lineage>
        <taxon>Bacteria</taxon>
        <taxon>Pseudomonadati</taxon>
        <taxon>Planctomycetota</taxon>
        <taxon>Planctomycetia</taxon>
        <taxon>Pirellulales</taxon>
        <taxon>Lacipirellulaceae</taxon>
        <taxon>Pirellulimonas</taxon>
    </lineage>
</organism>
<dbReference type="Proteomes" id="UP000317429">
    <property type="component" value="Chromosome"/>
</dbReference>
<dbReference type="RefSeq" id="WP_145282752.1">
    <property type="nucleotide sequence ID" value="NZ_CP036291.1"/>
</dbReference>
<evidence type="ECO:0000256" key="1">
    <source>
        <dbReference type="SAM" id="Phobius"/>
    </source>
</evidence>
<proteinExistence type="predicted"/>
<dbReference type="EMBL" id="CP036291">
    <property type="protein sequence ID" value="QDU88144.1"/>
    <property type="molecule type" value="Genomic_DNA"/>
</dbReference>
<keyword evidence="1" id="KW-0812">Transmembrane</keyword>
<dbReference type="KEGG" id="pnd:Pla175_15150"/>
<gene>
    <name evidence="2" type="ORF">Pla175_15150</name>
</gene>
<protein>
    <recommendedName>
        <fullName evidence="4">DUF4440 domain-containing protein</fullName>
    </recommendedName>
</protein>
<dbReference type="AlphaFoldDB" id="A0A518D9I3"/>
<keyword evidence="3" id="KW-1185">Reference proteome</keyword>